<sequence length="482" mass="53371">MANSSVITVPGRPGFNGLLWWFQGPTSSLDQFSFELDGSPITVEAGSVRLIPLTGLGGSPSGSPADRSFLLITSHAGQKPGTAHQLRVTCAGQTSNIARSRTLPETPDTLEIVLASCFYRQNNRMTGAMPLPKRFMPPNPPPHLKILSGDQIYLDLSGVGLPVFNMKNPWDDYARQWRDPKFLAWLSSGPNICMADDHEFWNNYPKKIRLAKFASSIFKIPAREVIDEMHWGFLVYQAALNADPDHLLANPVALLDPDDLKCFEFPNPATTPQFTRGFSAFFLDTRTERAESPEGGFTKAAWLRRAIDWIEQRNGPGFLVTSQPLLGEPSKSETDLAYFKNQFFDLWHAIQASKHQLTLLTGDIHWSRAQEIASIAGAVPHYEVVSSAISRIALYDPTASLGRVRTQTKLGNTRVATAVRLADSNAAQNFAVLTFAAGARGGLKCTVQWWQFDENGAISLADVYPGWGDLFRRKMKVEFEIA</sequence>
<accession>A0ABX1MM20</accession>
<dbReference type="Gene3D" id="3.60.21.70">
    <property type="entry name" value="PhoD-like phosphatase"/>
    <property type="match status" value="1"/>
</dbReference>
<comment type="caution">
    <text evidence="1">The sequence shown here is derived from an EMBL/GenBank/DDBJ whole genome shotgun (WGS) entry which is preliminary data.</text>
</comment>
<dbReference type="InterPro" id="IPR038607">
    <property type="entry name" value="PhoD-like_sf"/>
</dbReference>
<evidence type="ECO:0000313" key="1">
    <source>
        <dbReference type="EMBL" id="NMF88195.1"/>
    </source>
</evidence>
<evidence type="ECO:0000313" key="2">
    <source>
        <dbReference type="Proteomes" id="UP000652074"/>
    </source>
</evidence>
<protein>
    <recommendedName>
        <fullName evidence="3">PhoD-like phosphatase metallophosphatase domain-containing protein</fullName>
    </recommendedName>
</protein>
<reference evidence="1 2" key="1">
    <citation type="submission" date="2019-12" db="EMBL/GenBank/DDBJ databases">
        <title>Comparative genomics gives insights into the taxonomy of the Azoarcus-Aromatoleum group and reveals separate origins of nif in the plant-associated Azoarcus and non-plant-associated Aromatoleum sub-groups.</title>
        <authorList>
            <person name="Lafos M."/>
            <person name="Maluk M."/>
            <person name="Batista M."/>
            <person name="Junghare M."/>
            <person name="Carmona M."/>
            <person name="Faoro H."/>
            <person name="Cruz L.M."/>
            <person name="Battistoni F."/>
            <person name="De Souza E."/>
            <person name="Pedrosa F."/>
            <person name="Chen W.-M."/>
            <person name="Poole P.S."/>
            <person name="Dixon R.A."/>
            <person name="James E.K."/>
        </authorList>
    </citation>
    <scope>NUCLEOTIDE SEQUENCE [LARGE SCALE GENOMIC DNA]</scope>
    <source>
        <strain evidence="1 2">ToN1</strain>
    </source>
</reference>
<organism evidence="1 2">
    <name type="scientific">Aromatoleum petrolei</name>
    <dbReference type="NCBI Taxonomy" id="76116"/>
    <lineage>
        <taxon>Bacteria</taxon>
        <taxon>Pseudomonadati</taxon>
        <taxon>Pseudomonadota</taxon>
        <taxon>Betaproteobacteria</taxon>
        <taxon>Rhodocyclales</taxon>
        <taxon>Rhodocyclaceae</taxon>
        <taxon>Aromatoleum</taxon>
    </lineage>
</organism>
<keyword evidence="2" id="KW-1185">Reference proteome</keyword>
<dbReference type="EMBL" id="WTVR01000010">
    <property type="protein sequence ID" value="NMF88195.1"/>
    <property type="molecule type" value="Genomic_DNA"/>
</dbReference>
<dbReference type="Proteomes" id="UP000652074">
    <property type="component" value="Unassembled WGS sequence"/>
</dbReference>
<dbReference type="RefSeq" id="WP_169205622.1">
    <property type="nucleotide sequence ID" value="NZ_CP059560.1"/>
</dbReference>
<proteinExistence type="predicted"/>
<gene>
    <name evidence="1" type="ORF">GPA26_06830</name>
</gene>
<name>A0ABX1MM20_9RHOO</name>
<evidence type="ECO:0008006" key="3">
    <source>
        <dbReference type="Google" id="ProtNLM"/>
    </source>
</evidence>